<organism evidence="7 8">
    <name type="scientific">Chania multitudinisentens RB-25</name>
    <dbReference type="NCBI Taxonomy" id="1441930"/>
    <lineage>
        <taxon>Bacteria</taxon>
        <taxon>Pseudomonadati</taxon>
        <taxon>Pseudomonadota</taxon>
        <taxon>Gammaproteobacteria</taxon>
        <taxon>Enterobacterales</taxon>
        <taxon>Yersiniaceae</taxon>
        <taxon>Chania</taxon>
    </lineage>
</organism>
<gene>
    <name evidence="7" type="ORF">Z042_01110</name>
</gene>
<dbReference type="InterPro" id="IPR011206">
    <property type="entry name" value="Citrate_lyase_beta/mcl1/mcl2"/>
</dbReference>
<dbReference type="Pfam" id="PF03328">
    <property type="entry name" value="HpcH_HpaI"/>
    <property type="match status" value="1"/>
</dbReference>
<dbReference type="RefSeq" id="WP_024910954.1">
    <property type="nucleotide sequence ID" value="NZ_CP007044.2"/>
</dbReference>
<accession>W0L8V8</accession>
<reference evidence="7 8" key="2">
    <citation type="submission" date="2015-03" db="EMBL/GenBank/DDBJ databases">
        <authorList>
            <person name="Chan K.-G."/>
        </authorList>
    </citation>
    <scope>NUCLEOTIDE SEQUENCE [LARGE SCALE GENOMIC DNA]</scope>
    <source>
        <strain evidence="7 8">RB-25</strain>
    </source>
</reference>
<dbReference type="SUPFAM" id="SSF51621">
    <property type="entry name" value="Phosphoenolpyruvate/pyruvate domain"/>
    <property type="match status" value="1"/>
</dbReference>
<evidence type="ECO:0000256" key="5">
    <source>
        <dbReference type="PIRSR" id="PIRSR015582-2"/>
    </source>
</evidence>
<reference evidence="7 8" key="1">
    <citation type="submission" date="2014-01" db="EMBL/GenBank/DDBJ databases">
        <title>Isolation of Serratia multitudinisentens RB-25 from Ex-Landfill site.</title>
        <authorList>
            <person name="Robson E.H.J."/>
        </authorList>
    </citation>
    <scope>NUCLEOTIDE SEQUENCE [LARGE SCALE GENOMIC DNA]</scope>
    <source>
        <strain evidence="7 8">RB-25</strain>
    </source>
</reference>
<feature type="domain" description="HpcH/HpaI aldolase/citrate lyase" evidence="6">
    <location>
        <begin position="7"/>
        <end position="219"/>
    </location>
</feature>
<dbReference type="PIRSF" id="PIRSF015582">
    <property type="entry name" value="Cit_lyase_B"/>
    <property type="match status" value="1"/>
</dbReference>
<comment type="cofactor">
    <cofactor evidence="1">
        <name>Mg(2+)</name>
        <dbReference type="ChEBI" id="CHEBI:18420"/>
    </cofactor>
</comment>
<dbReference type="InterPro" id="IPR015813">
    <property type="entry name" value="Pyrv/PenolPyrv_kinase-like_dom"/>
</dbReference>
<dbReference type="EMBL" id="CP007044">
    <property type="protein sequence ID" value="AHG18400.1"/>
    <property type="molecule type" value="Genomic_DNA"/>
</dbReference>
<dbReference type="InterPro" id="IPR040442">
    <property type="entry name" value="Pyrv_kinase-like_dom_sf"/>
</dbReference>
<dbReference type="GO" id="GO:0000287">
    <property type="term" value="F:magnesium ion binding"/>
    <property type="evidence" value="ECO:0007669"/>
    <property type="project" value="TreeGrafter"/>
</dbReference>
<dbReference type="PATRIC" id="fig|1441930.4.peg.228"/>
<feature type="binding site" evidence="5">
    <location>
        <position position="127"/>
    </location>
    <ligand>
        <name>Mg(2+)</name>
        <dbReference type="ChEBI" id="CHEBI:18420"/>
    </ligand>
</feature>
<name>W0L8V8_9GAMM</name>
<evidence type="ECO:0000313" key="7">
    <source>
        <dbReference type="EMBL" id="AHG18400.1"/>
    </source>
</evidence>
<evidence type="ECO:0000256" key="4">
    <source>
        <dbReference type="PIRSR" id="PIRSR015582-1"/>
    </source>
</evidence>
<dbReference type="KEGG" id="sfo:Z042_01110"/>
<evidence type="ECO:0000259" key="6">
    <source>
        <dbReference type="Pfam" id="PF03328"/>
    </source>
</evidence>
<dbReference type="GO" id="GO:0006107">
    <property type="term" value="P:oxaloacetate metabolic process"/>
    <property type="evidence" value="ECO:0007669"/>
    <property type="project" value="TreeGrafter"/>
</dbReference>
<dbReference type="Proteomes" id="UP000019030">
    <property type="component" value="Chromosome"/>
</dbReference>
<proteinExistence type="predicted"/>
<evidence type="ECO:0000256" key="1">
    <source>
        <dbReference type="ARBA" id="ARBA00001946"/>
    </source>
</evidence>
<feature type="binding site" evidence="4">
    <location>
        <position position="68"/>
    </location>
    <ligand>
        <name>substrate</name>
    </ligand>
</feature>
<dbReference type="STRING" id="1441930.Z042_01110"/>
<keyword evidence="8" id="KW-1185">Reference proteome</keyword>
<evidence type="ECO:0000256" key="3">
    <source>
        <dbReference type="ARBA" id="ARBA00022842"/>
    </source>
</evidence>
<dbReference type="PANTHER" id="PTHR32308:SF0">
    <property type="entry name" value="HPCH_HPAI ALDOLASE_CITRATE LYASE DOMAIN-CONTAINING PROTEIN"/>
    <property type="match status" value="1"/>
</dbReference>
<evidence type="ECO:0000256" key="2">
    <source>
        <dbReference type="ARBA" id="ARBA00022723"/>
    </source>
</evidence>
<dbReference type="InterPro" id="IPR005000">
    <property type="entry name" value="Aldolase/citrate-lyase_domain"/>
</dbReference>
<dbReference type="HOGENOM" id="CLU_044864_2_0_6"/>
<feature type="binding site" evidence="5">
    <location>
        <position position="152"/>
    </location>
    <ligand>
        <name>Mg(2+)</name>
        <dbReference type="ChEBI" id="CHEBI:18420"/>
    </ligand>
</feature>
<dbReference type="PANTHER" id="PTHR32308">
    <property type="entry name" value="LYASE BETA SUBUNIT, PUTATIVE (AFU_ORTHOLOGUE AFUA_4G13030)-RELATED"/>
    <property type="match status" value="1"/>
</dbReference>
<dbReference type="eggNOG" id="COG2301">
    <property type="taxonomic scope" value="Bacteria"/>
</dbReference>
<dbReference type="AlphaFoldDB" id="W0L8V8"/>
<feature type="binding site" evidence="4">
    <location>
        <position position="127"/>
    </location>
    <ligand>
        <name>substrate</name>
    </ligand>
</feature>
<keyword evidence="7" id="KW-0456">Lyase</keyword>
<protein>
    <submittedName>
        <fullName evidence="7">Citrate lyase subunit beta</fullName>
    </submittedName>
</protein>
<dbReference type="Gene3D" id="3.20.20.60">
    <property type="entry name" value="Phosphoenolpyruvate-binding domains"/>
    <property type="match status" value="1"/>
</dbReference>
<sequence length="278" mass="31602">MKEEMTYLFVPANRKDFFPKALICGTDAIILDLEDSVHPTEKSSGRENIIDWFREFKVKPETTKIYIRVNHPDSGYFRQDFEMLTLLSSTELTGIFIPKLEHSDTVDNIQKLLPKYLQECLLIGIIETAYGIYNCEKIATSGIARIAFGSLDYSLDINCQQSRDALLYARSRIVVASRIAELPAPIDCVTPEFSSNDILTEDSLHASSLGFGAKLCIHPEQIFVISSVFSPSKERIQWAKKVIEQSHENYAFQIEGSMIDLPLIKLARRLLKQKDKEC</sequence>
<dbReference type="GO" id="GO:0016829">
    <property type="term" value="F:lyase activity"/>
    <property type="evidence" value="ECO:0007669"/>
    <property type="project" value="UniProtKB-KW"/>
</dbReference>
<keyword evidence="2 5" id="KW-0479">Metal-binding</keyword>
<dbReference type="OrthoDB" id="6831788at2"/>
<keyword evidence="3 5" id="KW-0460">Magnesium</keyword>
<evidence type="ECO:0000313" key="8">
    <source>
        <dbReference type="Proteomes" id="UP000019030"/>
    </source>
</evidence>